<evidence type="ECO:0000256" key="3">
    <source>
        <dbReference type="ARBA" id="ARBA00022676"/>
    </source>
</evidence>
<dbReference type="PANTHER" id="PTHR12867">
    <property type="entry name" value="GLYCOSYL TRANSFERASE-RELATED"/>
    <property type="match status" value="1"/>
</dbReference>
<reference evidence="7" key="1">
    <citation type="submission" date="2021-01" db="EMBL/GenBank/DDBJ databases">
        <title>Marivirga sp. nov., isolated from intertidal surface sediments.</title>
        <authorList>
            <person name="Zhang M."/>
        </authorList>
    </citation>
    <scope>NUCLEOTIDE SEQUENCE</scope>
    <source>
        <strain evidence="7">SM1354</strain>
    </source>
</reference>
<keyword evidence="3" id="KW-0328">Glycosyltransferase</keyword>
<evidence type="ECO:0000313" key="7">
    <source>
        <dbReference type="EMBL" id="MBL0763848.1"/>
    </source>
</evidence>
<name>A0A937DFM9_9BACT</name>
<dbReference type="GO" id="GO:0006488">
    <property type="term" value="P:dolichol-linked oligosaccharide biosynthetic process"/>
    <property type="evidence" value="ECO:0007669"/>
    <property type="project" value="InterPro"/>
</dbReference>
<dbReference type="PANTHER" id="PTHR12867:SF6">
    <property type="entry name" value="N-ACETYLGLUCOSAMINYLDIPHOSPHODOLICHOL N-ACETYLGLUCOSAMINYLTRANSFERASE"/>
    <property type="match status" value="1"/>
</dbReference>
<keyword evidence="4" id="KW-0808">Transferase</keyword>
<feature type="domain" description="Glycosyl transferase family 28 C-terminal" evidence="6">
    <location>
        <begin position="4"/>
        <end position="137"/>
    </location>
</feature>
<dbReference type="Gene3D" id="3.40.50.2000">
    <property type="entry name" value="Glycogen Phosphorylase B"/>
    <property type="match status" value="1"/>
</dbReference>
<dbReference type="SUPFAM" id="SSF53756">
    <property type="entry name" value="UDP-Glycosyltransferase/glycogen phosphorylase"/>
    <property type="match status" value="1"/>
</dbReference>
<evidence type="ECO:0000256" key="2">
    <source>
        <dbReference type="ARBA" id="ARBA00006962"/>
    </source>
</evidence>
<dbReference type="GO" id="GO:0016758">
    <property type="term" value="F:hexosyltransferase activity"/>
    <property type="evidence" value="ECO:0007669"/>
    <property type="project" value="InterPro"/>
</dbReference>
<comment type="caution">
    <text evidence="7">The sequence shown here is derived from an EMBL/GenBank/DDBJ whole genome shotgun (WGS) entry which is preliminary data.</text>
</comment>
<dbReference type="Pfam" id="PF04101">
    <property type="entry name" value="Glyco_tran_28_C"/>
    <property type="match status" value="1"/>
</dbReference>
<dbReference type="InterPro" id="IPR007235">
    <property type="entry name" value="Glyco_trans_28_C"/>
</dbReference>
<accession>A0A937DFM9</accession>
<dbReference type="InterPro" id="IPR048097">
    <property type="entry name" value="Cps14G-like"/>
</dbReference>
<keyword evidence="5" id="KW-0256">Endoplasmic reticulum</keyword>
<dbReference type="RefSeq" id="WP_201916875.1">
    <property type="nucleotide sequence ID" value="NZ_JAERQG010000001.1"/>
</dbReference>
<sequence>MRFFITVGTTPFDDLIKTCDKLTRNFVDTEFIAQISNGSYEPSNMNYFSFTDDINSFYSNSDLIICHSGAGTVYRLLELGKKVLIVPNLDRREDHQLELCKFVETNNFGLVAYNLNDLEKLIKRALFFKTRVYSKDEELLLAKDINRLIMKYYNR</sequence>
<evidence type="ECO:0000256" key="5">
    <source>
        <dbReference type="ARBA" id="ARBA00022824"/>
    </source>
</evidence>
<evidence type="ECO:0000256" key="4">
    <source>
        <dbReference type="ARBA" id="ARBA00022679"/>
    </source>
</evidence>
<evidence type="ECO:0000259" key="6">
    <source>
        <dbReference type="Pfam" id="PF04101"/>
    </source>
</evidence>
<dbReference type="AlphaFoldDB" id="A0A937DFM9"/>
<keyword evidence="8" id="KW-1185">Reference proteome</keyword>
<comment type="subcellular location">
    <subcellularLocation>
        <location evidence="1">Endoplasmic reticulum</location>
    </subcellularLocation>
</comment>
<evidence type="ECO:0000256" key="1">
    <source>
        <dbReference type="ARBA" id="ARBA00004240"/>
    </source>
</evidence>
<protein>
    <recommendedName>
        <fullName evidence="6">Glycosyl transferase family 28 C-terminal domain-containing protein</fullName>
    </recommendedName>
</protein>
<dbReference type="Proteomes" id="UP000642920">
    <property type="component" value="Unassembled WGS sequence"/>
</dbReference>
<dbReference type="EMBL" id="JAERQG010000001">
    <property type="protein sequence ID" value="MBL0763848.1"/>
    <property type="molecule type" value="Genomic_DNA"/>
</dbReference>
<evidence type="ECO:0000313" key="8">
    <source>
        <dbReference type="Proteomes" id="UP000642920"/>
    </source>
</evidence>
<gene>
    <name evidence="7" type="ORF">JKP34_01215</name>
</gene>
<dbReference type="NCBIfam" id="NF041548">
    <property type="entry name" value="PssE"/>
    <property type="match status" value="1"/>
</dbReference>
<proteinExistence type="inferred from homology"/>
<organism evidence="7 8">
    <name type="scientific">Marivirga atlantica</name>
    <dbReference type="NCBI Taxonomy" id="1548457"/>
    <lineage>
        <taxon>Bacteria</taxon>
        <taxon>Pseudomonadati</taxon>
        <taxon>Bacteroidota</taxon>
        <taxon>Cytophagia</taxon>
        <taxon>Cytophagales</taxon>
        <taxon>Marivirgaceae</taxon>
        <taxon>Marivirga</taxon>
    </lineage>
</organism>
<comment type="similarity">
    <text evidence="2">Belongs to the glycosyltransferase 28 family.</text>
</comment>
<dbReference type="InterPro" id="IPR039042">
    <property type="entry name" value="Alg13-like"/>
</dbReference>